<dbReference type="HOGENOM" id="CLU_912333_0_0_1"/>
<proteinExistence type="predicted"/>
<accession>A0A0C2YHU1</accession>
<keyword evidence="2" id="KW-1185">Reference proteome</keyword>
<organism evidence="1 2">
    <name type="scientific">Hebeloma cylindrosporum</name>
    <dbReference type="NCBI Taxonomy" id="76867"/>
    <lineage>
        <taxon>Eukaryota</taxon>
        <taxon>Fungi</taxon>
        <taxon>Dikarya</taxon>
        <taxon>Basidiomycota</taxon>
        <taxon>Agaricomycotina</taxon>
        <taxon>Agaricomycetes</taxon>
        <taxon>Agaricomycetidae</taxon>
        <taxon>Agaricales</taxon>
        <taxon>Agaricineae</taxon>
        <taxon>Hymenogastraceae</taxon>
        <taxon>Hebeloma</taxon>
    </lineage>
</organism>
<reference evidence="2" key="2">
    <citation type="submission" date="2015-01" db="EMBL/GenBank/DDBJ databases">
        <title>Evolutionary Origins and Diversification of the Mycorrhizal Mutualists.</title>
        <authorList>
            <consortium name="DOE Joint Genome Institute"/>
            <consortium name="Mycorrhizal Genomics Consortium"/>
            <person name="Kohler A."/>
            <person name="Kuo A."/>
            <person name="Nagy L.G."/>
            <person name="Floudas D."/>
            <person name="Copeland A."/>
            <person name="Barry K.W."/>
            <person name="Cichocki N."/>
            <person name="Veneault-Fourrey C."/>
            <person name="LaButti K."/>
            <person name="Lindquist E.A."/>
            <person name="Lipzen A."/>
            <person name="Lundell T."/>
            <person name="Morin E."/>
            <person name="Murat C."/>
            <person name="Riley R."/>
            <person name="Ohm R."/>
            <person name="Sun H."/>
            <person name="Tunlid A."/>
            <person name="Henrissat B."/>
            <person name="Grigoriev I.V."/>
            <person name="Hibbett D.S."/>
            <person name="Martin F."/>
        </authorList>
    </citation>
    <scope>NUCLEOTIDE SEQUENCE [LARGE SCALE GENOMIC DNA]</scope>
    <source>
        <strain evidence="2">h7</strain>
    </source>
</reference>
<protein>
    <submittedName>
        <fullName evidence="1">Uncharacterized protein</fullName>
    </submittedName>
</protein>
<dbReference type="EMBL" id="KN831782">
    <property type="protein sequence ID" value="KIM40602.1"/>
    <property type="molecule type" value="Genomic_DNA"/>
</dbReference>
<name>A0A0C2YHU1_HEBCY</name>
<gene>
    <name evidence="1" type="ORF">M413DRAFT_164714</name>
</gene>
<sequence length="305" mass="34374">MVHFKLNQFHADTRNLLGECYRQALVSAGTGPGSIIIHLAMELEQPPCTSQSYSPQEVEDKHVVAYFTPRWLRVLDPNDDFAFQGDLVLFFTPTPYGDIARGEIAHGSHLLESIRDGSNKNDLLGFLEYLSKICWLDVNFSDVNKKALAIQIAQWACIILESSSLEPGDILDATHMVFTNILPCGIIPVLSQQISWVSELGFYDKTHCLGCLLHMLRDLPAWMHPDDFDELSGILPRCIGQDFFQTLCTTMIETTLLGIVWFILDEHDVDLFVLSHVELYSCKCDGTHDAGNFELDPFPRISDHT</sequence>
<reference evidence="1 2" key="1">
    <citation type="submission" date="2014-04" db="EMBL/GenBank/DDBJ databases">
        <authorList>
            <consortium name="DOE Joint Genome Institute"/>
            <person name="Kuo A."/>
            <person name="Gay G."/>
            <person name="Dore J."/>
            <person name="Kohler A."/>
            <person name="Nagy L.G."/>
            <person name="Floudas D."/>
            <person name="Copeland A."/>
            <person name="Barry K.W."/>
            <person name="Cichocki N."/>
            <person name="Veneault-Fourrey C."/>
            <person name="LaButti K."/>
            <person name="Lindquist E.A."/>
            <person name="Lipzen A."/>
            <person name="Lundell T."/>
            <person name="Morin E."/>
            <person name="Murat C."/>
            <person name="Sun H."/>
            <person name="Tunlid A."/>
            <person name="Henrissat B."/>
            <person name="Grigoriev I.V."/>
            <person name="Hibbett D.S."/>
            <person name="Martin F."/>
            <person name="Nordberg H.P."/>
            <person name="Cantor M.N."/>
            <person name="Hua S.X."/>
        </authorList>
    </citation>
    <scope>NUCLEOTIDE SEQUENCE [LARGE SCALE GENOMIC DNA]</scope>
    <source>
        <strain evidence="2">h7</strain>
    </source>
</reference>
<dbReference type="Proteomes" id="UP000053424">
    <property type="component" value="Unassembled WGS sequence"/>
</dbReference>
<evidence type="ECO:0000313" key="2">
    <source>
        <dbReference type="Proteomes" id="UP000053424"/>
    </source>
</evidence>
<evidence type="ECO:0000313" key="1">
    <source>
        <dbReference type="EMBL" id="KIM40602.1"/>
    </source>
</evidence>
<dbReference type="AlphaFoldDB" id="A0A0C2YHU1"/>